<gene>
    <name evidence="1" type="ORF">Tco_0627764</name>
</gene>
<comment type="caution">
    <text evidence="1">The sequence shown here is derived from an EMBL/GenBank/DDBJ whole genome shotgun (WGS) entry which is preliminary data.</text>
</comment>
<proteinExistence type="predicted"/>
<evidence type="ECO:0000313" key="1">
    <source>
        <dbReference type="EMBL" id="GJS54402.1"/>
    </source>
</evidence>
<protein>
    <submittedName>
        <fullName evidence="1">Uncharacterized protein</fullName>
    </submittedName>
</protein>
<sequence length="108" mass="11964">MLEVLMNEIACDLRKAIQQHPGDKEIESIKLQTRSINVKRHGLFDAQFDHVKVVSTVEEPSSVLPANDIPSFDLGLTPTPSYVNVNVDKDVSNQGMSTIIYSLSVILL</sequence>
<reference evidence="1" key="2">
    <citation type="submission" date="2022-01" db="EMBL/GenBank/DDBJ databases">
        <authorList>
            <person name="Yamashiro T."/>
            <person name="Shiraishi A."/>
            <person name="Satake H."/>
            <person name="Nakayama K."/>
        </authorList>
    </citation>
    <scope>NUCLEOTIDE SEQUENCE</scope>
</reference>
<organism evidence="1 2">
    <name type="scientific">Tanacetum coccineum</name>
    <dbReference type="NCBI Taxonomy" id="301880"/>
    <lineage>
        <taxon>Eukaryota</taxon>
        <taxon>Viridiplantae</taxon>
        <taxon>Streptophyta</taxon>
        <taxon>Embryophyta</taxon>
        <taxon>Tracheophyta</taxon>
        <taxon>Spermatophyta</taxon>
        <taxon>Magnoliopsida</taxon>
        <taxon>eudicotyledons</taxon>
        <taxon>Gunneridae</taxon>
        <taxon>Pentapetalae</taxon>
        <taxon>asterids</taxon>
        <taxon>campanulids</taxon>
        <taxon>Asterales</taxon>
        <taxon>Asteraceae</taxon>
        <taxon>Asteroideae</taxon>
        <taxon>Anthemideae</taxon>
        <taxon>Anthemidinae</taxon>
        <taxon>Tanacetum</taxon>
    </lineage>
</organism>
<name>A0ABQ4WNG7_9ASTR</name>
<dbReference type="Proteomes" id="UP001151760">
    <property type="component" value="Unassembled WGS sequence"/>
</dbReference>
<reference evidence="1" key="1">
    <citation type="journal article" date="2022" name="Int. J. Mol. Sci.">
        <title>Draft Genome of Tanacetum Coccineum: Genomic Comparison of Closely Related Tanacetum-Family Plants.</title>
        <authorList>
            <person name="Yamashiro T."/>
            <person name="Shiraishi A."/>
            <person name="Nakayama K."/>
            <person name="Satake H."/>
        </authorList>
    </citation>
    <scope>NUCLEOTIDE SEQUENCE</scope>
</reference>
<accession>A0ABQ4WNG7</accession>
<evidence type="ECO:0000313" key="2">
    <source>
        <dbReference type="Proteomes" id="UP001151760"/>
    </source>
</evidence>
<keyword evidence="2" id="KW-1185">Reference proteome</keyword>
<dbReference type="EMBL" id="BQNB010008794">
    <property type="protein sequence ID" value="GJS54402.1"/>
    <property type="molecule type" value="Genomic_DNA"/>
</dbReference>